<sequence>MAEAGKKTAWSEEEKMSLLLQIIKQQGGGESMKVKWQDIHLPGRTAKSMTHVWAKIRQEAAAFDAGEKVPVTPRKRKSAKDDEGGTPSPTKKKATPKAKGKKGAKKDEDSDNDGDADMADLHDGSGDEVKAEDSDEQL</sequence>
<feature type="compositionally biased region" description="Acidic residues" evidence="1">
    <location>
        <begin position="109"/>
        <end position="118"/>
    </location>
</feature>
<comment type="caution">
    <text evidence="2">The sequence shown here is derived from an EMBL/GenBank/DDBJ whole genome shotgun (WGS) entry which is preliminary data.</text>
</comment>
<evidence type="ECO:0000256" key="1">
    <source>
        <dbReference type="SAM" id="MobiDB-lite"/>
    </source>
</evidence>
<keyword evidence="3" id="KW-1185">Reference proteome</keyword>
<accession>A0A9N9QAB9</accession>
<evidence type="ECO:0000313" key="2">
    <source>
        <dbReference type="EMBL" id="CAG8980909.1"/>
    </source>
</evidence>
<dbReference type="Gene3D" id="1.10.10.60">
    <property type="entry name" value="Homeodomain-like"/>
    <property type="match status" value="1"/>
</dbReference>
<name>A0A9N9QAB9_9HELO</name>
<evidence type="ECO:0008006" key="4">
    <source>
        <dbReference type="Google" id="ProtNLM"/>
    </source>
</evidence>
<reference evidence="2" key="1">
    <citation type="submission" date="2021-07" db="EMBL/GenBank/DDBJ databases">
        <authorList>
            <person name="Durling M."/>
        </authorList>
    </citation>
    <scope>NUCLEOTIDE SEQUENCE</scope>
</reference>
<feature type="region of interest" description="Disordered" evidence="1">
    <location>
        <begin position="60"/>
        <end position="138"/>
    </location>
</feature>
<dbReference type="AlphaFoldDB" id="A0A9N9QAB9"/>
<proteinExistence type="predicted"/>
<protein>
    <recommendedName>
        <fullName evidence="4">Myb-like domain-containing protein</fullName>
    </recommendedName>
</protein>
<feature type="compositionally biased region" description="Basic residues" evidence="1">
    <location>
        <begin position="90"/>
        <end position="104"/>
    </location>
</feature>
<organism evidence="2 3">
    <name type="scientific">Hymenoscyphus albidus</name>
    <dbReference type="NCBI Taxonomy" id="595503"/>
    <lineage>
        <taxon>Eukaryota</taxon>
        <taxon>Fungi</taxon>
        <taxon>Dikarya</taxon>
        <taxon>Ascomycota</taxon>
        <taxon>Pezizomycotina</taxon>
        <taxon>Leotiomycetes</taxon>
        <taxon>Helotiales</taxon>
        <taxon>Helotiaceae</taxon>
        <taxon>Hymenoscyphus</taxon>
    </lineage>
</organism>
<dbReference type="OrthoDB" id="4848529at2759"/>
<dbReference type="EMBL" id="CAJVRM010000428">
    <property type="protein sequence ID" value="CAG8980909.1"/>
    <property type="molecule type" value="Genomic_DNA"/>
</dbReference>
<evidence type="ECO:0000313" key="3">
    <source>
        <dbReference type="Proteomes" id="UP000701801"/>
    </source>
</evidence>
<gene>
    <name evidence="2" type="ORF">HYALB_00012789</name>
</gene>
<dbReference type="Proteomes" id="UP000701801">
    <property type="component" value="Unassembled WGS sequence"/>
</dbReference>
<feature type="compositionally biased region" description="Basic and acidic residues" evidence="1">
    <location>
        <begin position="119"/>
        <end position="132"/>
    </location>
</feature>